<dbReference type="Proteomes" id="UP000564644">
    <property type="component" value="Unassembled WGS sequence"/>
</dbReference>
<evidence type="ECO:0000259" key="3">
    <source>
        <dbReference type="PROSITE" id="PS51272"/>
    </source>
</evidence>
<feature type="domain" description="SLH" evidence="3">
    <location>
        <begin position="1084"/>
        <end position="1147"/>
    </location>
</feature>
<evidence type="ECO:0000256" key="2">
    <source>
        <dbReference type="SAM" id="SignalP"/>
    </source>
</evidence>
<protein>
    <submittedName>
        <fullName evidence="4">S-layer homology domain-containing protein</fullName>
    </submittedName>
</protein>
<evidence type="ECO:0000313" key="4">
    <source>
        <dbReference type="EMBL" id="MBB6734946.1"/>
    </source>
</evidence>
<proteinExistence type="predicted"/>
<dbReference type="InterPro" id="IPR012334">
    <property type="entry name" value="Pectin_lyas_fold"/>
</dbReference>
<dbReference type="Gene3D" id="2.160.20.10">
    <property type="entry name" value="Single-stranded right-handed beta-helix, Pectin lyase-like"/>
    <property type="match status" value="2"/>
</dbReference>
<dbReference type="InterPro" id="IPR001119">
    <property type="entry name" value="SLH_dom"/>
</dbReference>
<organism evidence="4 5">
    <name type="scientific">Cohnella zeiphila</name>
    <dbReference type="NCBI Taxonomy" id="2761120"/>
    <lineage>
        <taxon>Bacteria</taxon>
        <taxon>Bacillati</taxon>
        <taxon>Bacillota</taxon>
        <taxon>Bacilli</taxon>
        <taxon>Bacillales</taxon>
        <taxon>Paenibacillaceae</taxon>
        <taxon>Cohnella</taxon>
    </lineage>
</organism>
<evidence type="ECO:0000256" key="1">
    <source>
        <dbReference type="SAM" id="MobiDB-lite"/>
    </source>
</evidence>
<evidence type="ECO:0000313" key="5">
    <source>
        <dbReference type="Proteomes" id="UP000564644"/>
    </source>
</evidence>
<keyword evidence="2" id="KW-0732">Signal</keyword>
<feature type="signal peptide" evidence="2">
    <location>
        <begin position="1"/>
        <end position="23"/>
    </location>
</feature>
<name>A0A7X0VYE6_9BACL</name>
<feature type="chain" id="PRO_5038765888" evidence="2">
    <location>
        <begin position="24"/>
        <end position="1207"/>
    </location>
</feature>
<dbReference type="InterPro" id="IPR006626">
    <property type="entry name" value="PbH1"/>
</dbReference>
<dbReference type="PROSITE" id="PS51272">
    <property type="entry name" value="SLH"/>
    <property type="match status" value="3"/>
</dbReference>
<reference evidence="4 5" key="1">
    <citation type="submission" date="2020-08" db="EMBL/GenBank/DDBJ databases">
        <title>Cohnella phylogeny.</title>
        <authorList>
            <person name="Dunlap C."/>
        </authorList>
    </citation>
    <scope>NUCLEOTIDE SEQUENCE [LARGE SCALE GENOMIC DNA]</scope>
    <source>
        <strain evidence="4 5">CBP 2801</strain>
    </source>
</reference>
<accession>A0A7X0VYE6</accession>
<dbReference type="Gene3D" id="1.20.1270.70">
    <property type="entry name" value="Designed single chain three-helix bundle"/>
    <property type="match status" value="1"/>
</dbReference>
<sequence length="1207" mass="126052">MRRFHRMLALLLVLTLGAGSLFASSASVKAAPDVPTTSIPIPNGDFETGSGSFDVPGNEVGSWGAAKSSYGTPIYQTADPVRHGQPHGGLQFAAIPAGMAVKASIQQTVSGLEEDTNYVLSGYIRNEASSTRFTVGVRYFDASHPDLADGYKVVSNSQTWTRFELPFKTGDGQTEVGIQAVNNSDGGFGYIDDLELVKVSAARAALSAKVLESSALREADYTPASWSVLADALSTASALLADPASSDESLTDALDALQTAMDGLTVPPPIEQYVSPGHTTYYVSMSDGDDNNDGLSPETPWQTIAKVNAATFAPGDRLLFKSGDVWSGDILRLRGSGAAGDPIVAGSYGDADAKPYINAQGKTMTISHIGSHDGVRWNTTSPIQEELSTTIYMENEQYWEITGLEISNSADSLPAAGLRNGILIRNDNAGTLNHIYIEDCYIHDVLGDKATKSYWGNAGILYTVEFRDPARALEVTGNADTKSNFNDILIQGNYVRNVNRQGITLNSRQNLRPEVDNQNTKYWGSEGISDWYPSTGVVIRENYLENIGGDGILPQVTIGAITEYNTVNGFNRRSGGASAGIWAWNADDSLFQFNEAFGGYTTQDGQGYDVDYAQTGTIFQYNYSHDNDGGFMLICSPAQDGAIVNGRPVVMKTNDAIIRYNVSQNEKNRIYMFSGYSDGTLIYNNTHYQAPSTGSVSPISFWAWGGSYPTSVSFFNNIFQLENPTANWGLRDDNAGVEMQNIAFDYNIVYGTHGTNEPTDKGEHNVTDKDPMLAAPGTGMTMASLEAGYQAPDLDGYKLMAGSPAIGVGKTIEFGANTIVETRHRVLSVDPNAAPVQVPEPKASNDNNAFYASSRLPDAVRGGSDYFGNTVAFAAAPNIGAYGGPGLSSGDNENGGGSDNGSGSGGSDNGGSGSSDNSGGNGVSDNGGGSGSSDNGSGSGGSDNGGSSGGSDNGGGSGSSDNGGGSGSSDNGSGSGGSDNGGSDNGGGSGGNPGTVVTSNPGTSVGTEPSNGPGTETETGATFHDVGDYAWAKDAIVALAAKGIIKGTGNGSFSPEKNVTRADFVLLLVRAFGLEEDANAAAGDGAGFADVRPGDYYYEALTAAKRLRLIQGSSGNRFDPKAEITRQDMMVLLERVLRFAGKLPAADAEDSLDGFKDAGQVSAYAEASVRTLMQAGIIQGNGGMLNPLGKATRAEAAVSLYKALTEL</sequence>
<comment type="caution">
    <text evidence="4">The sequence shown here is derived from an EMBL/GenBank/DDBJ whole genome shotgun (WGS) entry which is preliminary data.</text>
</comment>
<dbReference type="Gene3D" id="2.60.120.260">
    <property type="entry name" value="Galactose-binding domain-like"/>
    <property type="match status" value="1"/>
</dbReference>
<feature type="domain" description="SLH" evidence="3">
    <location>
        <begin position="1019"/>
        <end position="1082"/>
    </location>
</feature>
<feature type="compositionally biased region" description="Polar residues" evidence="1">
    <location>
        <begin position="995"/>
        <end position="1020"/>
    </location>
</feature>
<dbReference type="EMBL" id="JACJVO010000039">
    <property type="protein sequence ID" value="MBB6734946.1"/>
    <property type="molecule type" value="Genomic_DNA"/>
</dbReference>
<dbReference type="AlphaFoldDB" id="A0A7X0VYE6"/>
<dbReference type="SUPFAM" id="SSF51126">
    <property type="entry name" value="Pectin lyase-like"/>
    <property type="match status" value="2"/>
</dbReference>
<dbReference type="RefSeq" id="WP_185132605.1">
    <property type="nucleotide sequence ID" value="NZ_JACJVO010000039.1"/>
</dbReference>
<dbReference type="SMART" id="SM00710">
    <property type="entry name" value="PbH1"/>
    <property type="match status" value="5"/>
</dbReference>
<keyword evidence="5" id="KW-1185">Reference proteome</keyword>
<feature type="compositionally biased region" description="Gly residues" evidence="1">
    <location>
        <begin position="885"/>
        <end position="993"/>
    </location>
</feature>
<dbReference type="InterPro" id="IPR011050">
    <property type="entry name" value="Pectin_lyase_fold/virulence"/>
</dbReference>
<dbReference type="Pfam" id="PF00395">
    <property type="entry name" value="SLH"/>
    <property type="match status" value="3"/>
</dbReference>
<feature type="domain" description="SLH" evidence="3">
    <location>
        <begin position="1152"/>
        <end position="1207"/>
    </location>
</feature>
<feature type="region of interest" description="Disordered" evidence="1">
    <location>
        <begin position="885"/>
        <end position="1021"/>
    </location>
</feature>
<gene>
    <name evidence="4" type="ORF">H7C18_28945</name>
</gene>